<dbReference type="NCBIfam" id="TIGR03002">
    <property type="entry name" value="outer_YhbN_LptA"/>
    <property type="match status" value="1"/>
</dbReference>
<dbReference type="GO" id="GO:0009279">
    <property type="term" value="C:cell outer membrane"/>
    <property type="evidence" value="ECO:0007669"/>
    <property type="project" value="TreeGrafter"/>
</dbReference>
<dbReference type="EMBL" id="FPHH01000114">
    <property type="protein sequence ID" value="SFV68774.1"/>
    <property type="molecule type" value="Genomic_DNA"/>
</dbReference>
<dbReference type="InterPro" id="IPR014340">
    <property type="entry name" value="LptA"/>
</dbReference>
<keyword evidence="3" id="KW-0574">Periplasm</keyword>
<dbReference type="Pfam" id="PF03968">
    <property type="entry name" value="LptD_N"/>
    <property type="match status" value="1"/>
</dbReference>
<proteinExistence type="predicted"/>
<evidence type="ECO:0000256" key="1">
    <source>
        <dbReference type="ARBA" id="ARBA00022448"/>
    </source>
</evidence>
<accession>A0A1W1CSL7</accession>
<dbReference type="GO" id="GO:0001530">
    <property type="term" value="F:lipopolysaccharide binding"/>
    <property type="evidence" value="ECO:0007669"/>
    <property type="project" value="InterPro"/>
</dbReference>
<dbReference type="Gene3D" id="2.60.450.10">
    <property type="entry name" value="Lipopolysaccharide (LPS) transport protein A like domain"/>
    <property type="match status" value="1"/>
</dbReference>
<evidence type="ECO:0000313" key="5">
    <source>
        <dbReference type="EMBL" id="SFV68774.1"/>
    </source>
</evidence>
<protein>
    <submittedName>
        <fullName evidence="5">OstA family organic solvent tolerance protein</fullName>
    </submittedName>
</protein>
<gene>
    <name evidence="5" type="ORF">MNB_SM-5-350</name>
</gene>
<dbReference type="PANTHER" id="PTHR36504:SF1">
    <property type="entry name" value="LIPOPOLYSACCHARIDE EXPORT SYSTEM PROTEIN LPTA"/>
    <property type="match status" value="1"/>
</dbReference>
<dbReference type="AlphaFoldDB" id="A0A1W1CSL7"/>
<dbReference type="GO" id="GO:0017089">
    <property type="term" value="F:glycolipid transfer activity"/>
    <property type="evidence" value="ECO:0007669"/>
    <property type="project" value="TreeGrafter"/>
</dbReference>
<dbReference type="PANTHER" id="PTHR36504">
    <property type="entry name" value="LIPOPOLYSACCHARIDE EXPORT SYSTEM PROTEIN LPTA"/>
    <property type="match status" value="1"/>
</dbReference>
<dbReference type="InterPro" id="IPR005653">
    <property type="entry name" value="OstA-like_N"/>
</dbReference>
<reference evidence="5" key="1">
    <citation type="submission" date="2016-10" db="EMBL/GenBank/DDBJ databases">
        <authorList>
            <person name="de Groot N.N."/>
        </authorList>
    </citation>
    <scope>NUCLEOTIDE SEQUENCE</scope>
</reference>
<dbReference type="GO" id="GO:0015920">
    <property type="term" value="P:lipopolysaccharide transport"/>
    <property type="evidence" value="ECO:0007669"/>
    <property type="project" value="InterPro"/>
</dbReference>
<dbReference type="GO" id="GO:0030288">
    <property type="term" value="C:outer membrane-bounded periplasmic space"/>
    <property type="evidence" value="ECO:0007669"/>
    <property type="project" value="TreeGrafter"/>
</dbReference>
<sequence length="157" mass="17737">MKRINILFLIIFLEVALFAQELQIKANSFSADGQKGLSLFSGHVQVKKGNDELNASKVIIYTDKKNKPTKFVAEGNVSFFIETKKADKYKGRADKVLFLPKERVYSFYGNVNLKQLNEKKEIIGDEVTLGLDSGRASAKGMKKEPVIMIFDIKENKE</sequence>
<name>A0A1W1CSL7_9ZZZZ</name>
<evidence type="ECO:0000259" key="4">
    <source>
        <dbReference type="Pfam" id="PF03968"/>
    </source>
</evidence>
<organism evidence="5">
    <name type="scientific">hydrothermal vent metagenome</name>
    <dbReference type="NCBI Taxonomy" id="652676"/>
    <lineage>
        <taxon>unclassified sequences</taxon>
        <taxon>metagenomes</taxon>
        <taxon>ecological metagenomes</taxon>
    </lineage>
</organism>
<evidence type="ECO:0000256" key="3">
    <source>
        <dbReference type="ARBA" id="ARBA00022764"/>
    </source>
</evidence>
<feature type="domain" description="Organic solvent tolerance-like N-terminal" evidence="4">
    <location>
        <begin position="23"/>
        <end position="134"/>
    </location>
</feature>
<keyword evidence="1" id="KW-0813">Transport</keyword>
<evidence type="ECO:0000256" key="2">
    <source>
        <dbReference type="ARBA" id="ARBA00022729"/>
    </source>
</evidence>
<keyword evidence="2" id="KW-0732">Signal</keyword>
<dbReference type="InterPro" id="IPR052037">
    <property type="entry name" value="LPS_export_LptA"/>
</dbReference>